<protein>
    <submittedName>
        <fullName evidence="2">Uncharacterized protein</fullName>
    </submittedName>
</protein>
<proteinExistence type="predicted"/>
<evidence type="ECO:0000313" key="2">
    <source>
        <dbReference type="EMBL" id="GAA0627160.1"/>
    </source>
</evidence>
<gene>
    <name evidence="2" type="ORF">GCM10009422_25090</name>
</gene>
<feature type="transmembrane region" description="Helical" evidence="1">
    <location>
        <begin position="20"/>
        <end position="43"/>
    </location>
</feature>
<evidence type="ECO:0000313" key="3">
    <source>
        <dbReference type="Proteomes" id="UP001501352"/>
    </source>
</evidence>
<sequence>MHRVRPDGWRLPAPGSDHPFARLTLVVGFAAFVAATAAVFIGAEKVAFLFQWLRYGEVAP</sequence>
<comment type="caution">
    <text evidence="2">The sequence shown here is derived from an EMBL/GenBank/DDBJ whole genome shotgun (WGS) entry which is preliminary data.</text>
</comment>
<keyword evidence="1" id="KW-0472">Membrane</keyword>
<keyword evidence="3" id="KW-1185">Reference proteome</keyword>
<dbReference type="EMBL" id="BAAAGA010000006">
    <property type="protein sequence ID" value="GAA0627160.1"/>
    <property type="molecule type" value="Genomic_DNA"/>
</dbReference>
<keyword evidence="1" id="KW-0812">Transmembrane</keyword>
<reference evidence="2 3" key="1">
    <citation type="journal article" date="2019" name="Int. J. Syst. Evol. Microbiol.">
        <title>The Global Catalogue of Microorganisms (GCM) 10K type strain sequencing project: providing services to taxonomists for standard genome sequencing and annotation.</title>
        <authorList>
            <consortium name="The Broad Institute Genomics Platform"/>
            <consortium name="The Broad Institute Genome Sequencing Center for Infectious Disease"/>
            <person name="Wu L."/>
            <person name="Ma J."/>
        </authorList>
    </citation>
    <scope>NUCLEOTIDE SEQUENCE [LARGE SCALE GENOMIC DNA]</scope>
    <source>
        <strain evidence="2 3">JCM 12928</strain>
    </source>
</reference>
<accession>A0ABN1H2G1</accession>
<organism evidence="2 3">
    <name type="scientific">Brevundimonas kwangchunensis</name>
    <dbReference type="NCBI Taxonomy" id="322163"/>
    <lineage>
        <taxon>Bacteria</taxon>
        <taxon>Pseudomonadati</taxon>
        <taxon>Pseudomonadota</taxon>
        <taxon>Alphaproteobacteria</taxon>
        <taxon>Caulobacterales</taxon>
        <taxon>Caulobacteraceae</taxon>
        <taxon>Brevundimonas</taxon>
    </lineage>
</organism>
<dbReference type="Proteomes" id="UP001501352">
    <property type="component" value="Unassembled WGS sequence"/>
</dbReference>
<name>A0ABN1H2G1_9CAUL</name>
<keyword evidence="1" id="KW-1133">Transmembrane helix</keyword>
<evidence type="ECO:0000256" key="1">
    <source>
        <dbReference type="SAM" id="Phobius"/>
    </source>
</evidence>